<proteinExistence type="predicted"/>
<reference evidence="1" key="1">
    <citation type="submission" date="2023-11" db="EMBL/GenBank/DDBJ databases">
        <title>Genome assemblies of two species of porcelain crab, Petrolisthes cinctipes and Petrolisthes manimaculis (Anomura: Porcellanidae).</title>
        <authorList>
            <person name="Angst P."/>
        </authorList>
    </citation>
    <scope>NUCLEOTIDE SEQUENCE</scope>
    <source>
        <strain evidence="1">PB745_02</strain>
        <tissue evidence="1">Gill</tissue>
    </source>
</reference>
<dbReference type="EMBL" id="JAWZYT010002214">
    <property type="protein sequence ID" value="KAK4305900.1"/>
    <property type="molecule type" value="Genomic_DNA"/>
</dbReference>
<organism evidence="1 2">
    <name type="scientific">Petrolisthes manimaculis</name>
    <dbReference type="NCBI Taxonomy" id="1843537"/>
    <lineage>
        <taxon>Eukaryota</taxon>
        <taxon>Metazoa</taxon>
        <taxon>Ecdysozoa</taxon>
        <taxon>Arthropoda</taxon>
        <taxon>Crustacea</taxon>
        <taxon>Multicrustacea</taxon>
        <taxon>Malacostraca</taxon>
        <taxon>Eumalacostraca</taxon>
        <taxon>Eucarida</taxon>
        <taxon>Decapoda</taxon>
        <taxon>Pleocyemata</taxon>
        <taxon>Anomura</taxon>
        <taxon>Galatheoidea</taxon>
        <taxon>Porcellanidae</taxon>
        <taxon>Petrolisthes</taxon>
    </lineage>
</organism>
<gene>
    <name evidence="1" type="ORF">Pmani_022238</name>
</gene>
<protein>
    <submittedName>
        <fullName evidence="1">Uncharacterized protein</fullName>
    </submittedName>
</protein>
<accession>A0AAE1U4G6</accession>
<name>A0AAE1U4G6_9EUCA</name>
<keyword evidence="2" id="KW-1185">Reference proteome</keyword>
<evidence type="ECO:0000313" key="2">
    <source>
        <dbReference type="Proteomes" id="UP001292094"/>
    </source>
</evidence>
<evidence type="ECO:0000313" key="1">
    <source>
        <dbReference type="EMBL" id="KAK4305900.1"/>
    </source>
</evidence>
<dbReference type="Proteomes" id="UP001292094">
    <property type="component" value="Unassembled WGS sequence"/>
</dbReference>
<comment type="caution">
    <text evidence="1">The sequence shown here is derived from an EMBL/GenBank/DDBJ whole genome shotgun (WGS) entry which is preliminary data.</text>
</comment>
<dbReference type="AlphaFoldDB" id="A0AAE1U4G6"/>
<sequence length="100" mass="11644">MMWRWKDNWVFGGGGLVVEGRGLNVGGKKEDGTGEKRREEIECVKVREGRWNWGEEKGSDGMREGVVDRKMELGRKEGRRWNWEEKGGDGMREGMTDRKR</sequence>